<feature type="non-terminal residue" evidence="2">
    <location>
        <position position="97"/>
    </location>
</feature>
<protein>
    <submittedName>
        <fullName evidence="2">Uncharacterized protein</fullName>
    </submittedName>
</protein>
<feature type="compositionally biased region" description="Low complexity" evidence="1">
    <location>
        <begin position="10"/>
        <end position="19"/>
    </location>
</feature>
<accession>A0A8S2V0D1</accession>
<comment type="caution">
    <text evidence="2">The sequence shown here is derived from an EMBL/GenBank/DDBJ whole genome shotgun (WGS) entry which is preliminary data.</text>
</comment>
<gene>
    <name evidence="2" type="ORF">SMN809_LOCUS28677</name>
</gene>
<feature type="non-terminal residue" evidence="2">
    <location>
        <position position="1"/>
    </location>
</feature>
<evidence type="ECO:0000313" key="3">
    <source>
        <dbReference type="Proteomes" id="UP000676336"/>
    </source>
</evidence>
<feature type="region of interest" description="Disordered" evidence="1">
    <location>
        <begin position="1"/>
        <end position="97"/>
    </location>
</feature>
<feature type="compositionally biased region" description="Low complexity" evidence="1">
    <location>
        <begin position="60"/>
        <end position="83"/>
    </location>
</feature>
<sequence length="97" mass="10532">QQTDIQENNSPPSISTSSSFKRYATTKRNRHGTFDIQGILSKTPQSVNRPIVDLHVPTHDLSSSGTTDSSSSSSLLSLPTESDTTIRKEPEGASHHI</sequence>
<dbReference type="AlphaFoldDB" id="A0A8S2V0D1"/>
<evidence type="ECO:0000313" key="2">
    <source>
        <dbReference type="EMBL" id="CAF4360588.1"/>
    </source>
</evidence>
<organism evidence="2 3">
    <name type="scientific">Rotaria magnacalcarata</name>
    <dbReference type="NCBI Taxonomy" id="392030"/>
    <lineage>
        <taxon>Eukaryota</taxon>
        <taxon>Metazoa</taxon>
        <taxon>Spiralia</taxon>
        <taxon>Gnathifera</taxon>
        <taxon>Rotifera</taxon>
        <taxon>Eurotatoria</taxon>
        <taxon>Bdelloidea</taxon>
        <taxon>Philodinida</taxon>
        <taxon>Philodinidae</taxon>
        <taxon>Rotaria</taxon>
    </lineage>
</organism>
<name>A0A8S2V0D1_9BILA</name>
<reference evidence="2" key="1">
    <citation type="submission" date="2021-02" db="EMBL/GenBank/DDBJ databases">
        <authorList>
            <person name="Nowell W R."/>
        </authorList>
    </citation>
    <scope>NUCLEOTIDE SEQUENCE</scope>
</reference>
<dbReference type="EMBL" id="CAJOBI010048614">
    <property type="protein sequence ID" value="CAF4360588.1"/>
    <property type="molecule type" value="Genomic_DNA"/>
</dbReference>
<proteinExistence type="predicted"/>
<evidence type="ECO:0000256" key="1">
    <source>
        <dbReference type="SAM" id="MobiDB-lite"/>
    </source>
</evidence>
<feature type="compositionally biased region" description="Basic and acidic residues" evidence="1">
    <location>
        <begin position="84"/>
        <end position="97"/>
    </location>
</feature>
<dbReference type="Proteomes" id="UP000676336">
    <property type="component" value="Unassembled WGS sequence"/>
</dbReference>